<dbReference type="PROSITE" id="PS50158">
    <property type="entry name" value="ZF_CCHC"/>
    <property type="match status" value="1"/>
</dbReference>
<feature type="binding site" evidence="13">
    <location>
        <position position="741"/>
    </location>
    <ligand>
        <name>ATP</name>
        <dbReference type="ChEBI" id="CHEBI:30616"/>
    </ligand>
</feature>
<keyword evidence="20" id="KW-0808">Transferase</keyword>
<dbReference type="FunFam" id="1.10.510.10:FF:000571">
    <property type="entry name" value="Maternal embryonic leucine zipper kinase"/>
    <property type="match status" value="1"/>
</dbReference>
<feature type="transmembrane region" description="Helical" evidence="16">
    <location>
        <begin position="1300"/>
        <end position="1320"/>
    </location>
</feature>
<keyword evidence="5 16" id="KW-0812">Transmembrane</keyword>
<keyword evidence="12" id="KW-0479">Metal-binding</keyword>
<evidence type="ECO:0000256" key="16">
    <source>
        <dbReference type="SAM" id="Phobius"/>
    </source>
</evidence>
<dbReference type="GO" id="GO:0004674">
    <property type="term" value="F:protein serine/threonine kinase activity"/>
    <property type="evidence" value="ECO:0007669"/>
    <property type="project" value="TreeGrafter"/>
</dbReference>
<dbReference type="InterPro" id="IPR001878">
    <property type="entry name" value="Znf_CCHC"/>
</dbReference>
<dbReference type="InterPro" id="IPR018490">
    <property type="entry name" value="cNMP-bd_dom_sf"/>
</dbReference>
<evidence type="ECO:0000313" key="21">
    <source>
        <dbReference type="Proteomes" id="UP000054937"/>
    </source>
</evidence>
<evidence type="ECO:0000259" key="19">
    <source>
        <dbReference type="PROSITE" id="PS50158"/>
    </source>
</evidence>
<evidence type="ECO:0000256" key="13">
    <source>
        <dbReference type="PROSITE-ProRule" id="PRU10141"/>
    </source>
</evidence>
<dbReference type="InterPro" id="IPR011009">
    <property type="entry name" value="Kinase-like_dom_sf"/>
</dbReference>
<feature type="compositionally biased region" description="Low complexity" evidence="15">
    <location>
        <begin position="355"/>
        <end position="365"/>
    </location>
</feature>
<dbReference type="Pfam" id="PF00027">
    <property type="entry name" value="cNMP_binding"/>
    <property type="match status" value="1"/>
</dbReference>
<proteinExistence type="predicted"/>
<dbReference type="PROSITE" id="PS00108">
    <property type="entry name" value="PROTEIN_KINASE_ST"/>
    <property type="match status" value="1"/>
</dbReference>
<dbReference type="SUPFAM" id="SSF56112">
    <property type="entry name" value="Protein kinase-like (PK-like)"/>
    <property type="match status" value="1"/>
</dbReference>
<evidence type="ECO:0000313" key="20">
    <source>
        <dbReference type="EMBL" id="KRX05809.1"/>
    </source>
</evidence>
<accession>A0A0V0QUA4</accession>
<dbReference type="PANTHER" id="PTHR24346">
    <property type="entry name" value="MAP/MICROTUBULE AFFINITY-REGULATING KINASE"/>
    <property type="match status" value="1"/>
</dbReference>
<gene>
    <name evidence="20" type="ORF">PPERSA_02341</name>
</gene>
<feature type="region of interest" description="Disordered" evidence="15">
    <location>
        <begin position="355"/>
        <end position="380"/>
    </location>
</feature>
<feature type="region of interest" description="Disordered" evidence="15">
    <location>
        <begin position="199"/>
        <end position="226"/>
    </location>
</feature>
<evidence type="ECO:0000256" key="12">
    <source>
        <dbReference type="PROSITE-ProRule" id="PRU00047"/>
    </source>
</evidence>
<keyword evidence="6 13" id="KW-0547">Nucleotide-binding</keyword>
<feature type="transmembrane region" description="Helical" evidence="16">
    <location>
        <begin position="1134"/>
        <end position="1159"/>
    </location>
</feature>
<feature type="region of interest" description="Disordered" evidence="15">
    <location>
        <begin position="1031"/>
        <end position="1051"/>
    </location>
</feature>
<comment type="subcellular location">
    <subcellularLocation>
        <location evidence="1">Membrane</location>
        <topology evidence="1">Multi-pass membrane protein</topology>
    </subcellularLocation>
</comment>
<keyword evidence="10" id="KW-0406">Ion transport</keyword>
<evidence type="ECO:0000256" key="1">
    <source>
        <dbReference type="ARBA" id="ARBA00004141"/>
    </source>
</evidence>
<dbReference type="CDD" id="cd00038">
    <property type="entry name" value="CAP_ED"/>
    <property type="match status" value="1"/>
</dbReference>
<feature type="coiled-coil region" evidence="14">
    <location>
        <begin position="1810"/>
        <end position="1889"/>
    </location>
</feature>
<dbReference type="SMART" id="SM00100">
    <property type="entry name" value="cNMP"/>
    <property type="match status" value="1"/>
</dbReference>
<dbReference type="InterPro" id="IPR017441">
    <property type="entry name" value="Protein_kinase_ATP_BS"/>
</dbReference>
<comment type="caution">
    <text evidence="20">The sequence shown here is derived from an EMBL/GenBank/DDBJ whole genome shotgun (WGS) entry which is preliminary data.</text>
</comment>
<dbReference type="EMBL" id="LDAU01000104">
    <property type="protein sequence ID" value="KRX05809.1"/>
    <property type="molecule type" value="Genomic_DNA"/>
</dbReference>
<keyword evidence="12" id="KW-0862">Zinc</keyword>
<protein>
    <submittedName>
        <fullName evidence="20">Protein kinase-like domain</fullName>
    </submittedName>
</protein>
<dbReference type="Pfam" id="PF00069">
    <property type="entry name" value="Pkinase"/>
    <property type="match status" value="1"/>
</dbReference>
<dbReference type="Gene3D" id="2.60.120.10">
    <property type="entry name" value="Jelly Rolls"/>
    <property type="match status" value="1"/>
</dbReference>
<dbReference type="PROSITE" id="PS00107">
    <property type="entry name" value="PROTEIN_KINASE_ATP"/>
    <property type="match status" value="1"/>
</dbReference>
<dbReference type="InterPro" id="IPR014710">
    <property type="entry name" value="RmlC-like_jellyroll"/>
</dbReference>
<feature type="region of interest" description="Disordered" evidence="15">
    <location>
        <begin position="527"/>
        <end position="556"/>
    </location>
</feature>
<keyword evidence="3" id="KW-0813">Transport</keyword>
<feature type="region of interest" description="Disordered" evidence="15">
    <location>
        <begin position="2024"/>
        <end position="2045"/>
    </location>
</feature>
<evidence type="ECO:0000256" key="10">
    <source>
        <dbReference type="ARBA" id="ARBA00023065"/>
    </source>
</evidence>
<evidence type="ECO:0000256" key="9">
    <source>
        <dbReference type="ARBA" id="ARBA00022992"/>
    </source>
</evidence>
<dbReference type="GO" id="GO:0003676">
    <property type="term" value="F:nucleic acid binding"/>
    <property type="evidence" value="ECO:0007669"/>
    <property type="project" value="InterPro"/>
</dbReference>
<dbReference type="SMART" id="SM00220">
    <property type="entry name" value="S_TKc"/>
    <property type="match status" value="1"/>
</dbReference>
<dbReference type="Gene3D" id="1.10.287.70">
    <property type="match status" value="1"/>
</dbReference>
<dbReference type="PROSITE" id="PS50011">
    <property type="entry name" value="PROTEIN_KINASE_DOM"/>
    <property type="match status" value="1"/>
</dbReference>
<keyword evidence="11 16" id="KW-0472">Membrane</keyword>
<keyword evidence="8 16" id="KW-1133">Transmembrane helix</keyword>
<feature type="transmembrane region" description="Helical" evidence="16">
    <location>
        <begin position="1332"/>
        <end position="1355"/>
    </location>
</feature>
<dbReference type="OrthoDB" id="421226at2759"/>
<organism evidence="20 21">
    <name type="scientific">Pseudocohnilembus persalinus</name>
    <name type="common">Ciliate</name>
    <dbReference type="NCBI Taxonomy" id="266149"/>
    <lineage>
        <taxon>Eukaryota</taxon>
        <taxon>Sar</taxon>
        <taxon>Alveolata</taxon>
        <taxon>Ciliophora</taxon>
        <taxon>Intramacronucleata</taxon>
        <taxon>Oligohymenophorea</taxon>
        <taxon>Scuticociliatia</taxon>
        <taxon>Philasterida</taxon>
        <taxon>Pseudocohnilembidae</taxon>
        <taxon>Pseudocohnilembus</taxon>
    </lineage>
</organism>
<dbReference type="SUPFAM" id="SSF81324">
    <property type="entry name" value="Voltage-gated potassium channels"/>
    <property type="match status" value="1"/>
</dbReference>
<evidence type="ECO:0000256" key="7">
    <source>
        <dbReference type="ARBA" id="ARBA00022840"/>
    </source>
</evidence>
<evidence type="ECO:0000256" key="6">
    <source>
        <dbReference type="ARBA" id="ARBA00022741"/>
    </source>
</evidence>
<feature type="domain" description="Protein kinase" evidence="17">
    <location>
        <begin position="712"/>
        <end position="975"/>
    </location>
</feature>
<feature type="transmembrane region" description="Helical" evidence="16">
    <location>
        <begin position="1244"/>
        <end position="1270"/>
    </location>
</feature>
<dbReference type="GO" id="GO:0005737">
    <property type="term" value="C:cytoplasm"/>
    <property type="evidence" value="ECO:0007669"/>
    <property type="project" value="TreeGrafter"/>
</dbReference>
<dbReference type="InterPro" id="IPR005821">
    <property type="entry name" value="Ion_trans_dom"/>
</dbReference>
<evidence type="ECO:0000256" key="8">
    <source>
        <dbReference type="ARBA" id="ARBA00022989"/>
    </source>
</evidence>
<feature type="domain" description="CCHC-type" evidence="19">
    <location>
        <begin position="1606"/>
        <end position="1621"/>
    </location>
</feature>
<feature type="compositionally biased region" description="Basic and acidic residues" evidence="15">
    <location>
        <begin position="1919"/>
        <end position="1931"/>
    </location>
</feature>
<dbReference type="Gene3D" id="1.10.287.630">
    <property type="entry name" value="Helix hairpin bin"/>
    <property type="match status" value="1"/>
</dbReference>
<dbReference type="PANTHER" id="PTHR24346:SF30">
    <property type="entry name" value="MATERNAL EMBRYONIC LEUCINE ZIPPER KINASE"/>
    <property type="match status" value="1"/>
</dbReference>
<dbReference type="Pfam" id="PF00520">
    <property type="entry name" value="Ion_trans"/>
    <property type="match status" value="1"/>
</dbReference>
<dbReference type="SUPFAM" id="SSF51206">
    <property type="entry name" value="cAMP-binding domain-like"/>
    <property type="match status" value="1"/>
</dbReference>
<dbReference type="Gene3D" id="1.10.510.10">
    <property type="entry name" value="Transferase(Phosphotransferase) domain 1"/>
    <property type="match status" value="1"/>
</dbReference>
<dbReference type="GO" id="GO:0008270">
    <property type="term" value="F:zinc ion binding"/>
    <property type="evidence" value="ECO:0007669"/>
    <property type="project" value="UniProtKB-KW"/>
</dbReference>
<dbReference type="GO" id="GO:0005216">
    <property type="term" value="F:monoatomic ion channel activity"/>
    <property type="evidence" value="ECO:0007669"/>
    <property type="project" value="InterPro"/>
</dbReference>
<dbReference type="InParanoid" id="A0A0V0QUA4"/>
<dbReference type="GO" id="GO:0030553">
    <property type="term" value="F:cGMP binding"/>
    <property type="evidence" value="ECO:0007669"/>
    <property type="project" value="UniProtKB-KW"/>
</dbReference>
<dbReference type="InterPro" id="IPR000595">
    <property type="entry name" value="cNMP-bd_dom"/>
</dbReference>
<dbReference type="InterPro" id="IPR008271">
    <property type="entry name" value="Ser/Thr_kinase_AS"/>
</dbReference>
<dbReference type="GO" id="GO:0016020">
    <property type="term" value="C:membrane"/>
    <property type="evidence" value="ECO:0007669"/>
    <property type="project" value="UniProtKB-SubCell"/>
</dbReference>
<dbReference type="GO" id="GO:0005524">
    <property type="term" value="F:ATP binding"/>
    <property type="evidence" value="ECO:0007669"/>
    <property type="project" value="UniProtKB-UniRule"/>
</dbReference>
<keyword evidence="14" id="KW-0175">Coiled coil</keyword>
<keyword evidence="7 13" id="KW-0067">ATP-binding</keyword>
<dbReference type="InterPro" id="IPR000719">
    <property type="entry name" value="Prot_kinase_dom"/>
</dbReference>
<evidence type="ECO:0000259" key="17">
    <source>
        <dbReference type="PROSITE" id="PS50011"/>
    </source>
</evidence>
<dbReference type="GO" id="GO:0035556">
    <property type="term" value="P:intracellular signal transduction"/>
    <property type="evidence" value="ECO:0007669"/>
    <property type="project" value="TreeGrafter"/>
</dbReference>
<reference evidence="20 21" key="1">
    <citation type="journal article" date="2015" name="Sci. Rep.">
        <title>Genome of the facultative scuticociliatosis pathogen Pseudocohnilembus persalinus provides insight into its virulence through horizontal gene transfer.</title>
        <authorList>
            <person name="Xiong J."/>
            <person name="Wang G."/>
            <person name="Cheng J."/>
            <person name="Tian M."/>
            <person name="Pan X."/>
            <person name="Warren A."/>
            <person name="Jiang C."/>
            <person name="Yuan D."/>
            <person name="Miao W."/>
        </authorList>
    </citation>
    <scope>NUCLEOTIDE SEQUENCE [LARGE SCALE GENOMIC DNA]</scope>
    <source>
        <strain evidence="20">36N120E</strain>
    </source>
</reference>
<feature type="compositionally biased region" description="Low complexity" evidence="15">
    <location>
        <begin position="2024"/>
        <end position="2036"/>
    </location>
</feature>
<keyword evidence="20" id="KW-0418">Kinase</keyword>
<evidence type="ECO:0000256" key="15">
    <source>
        <dbReference type="SAM" id="MobiDB-lite"/>
    </source>
</evidence>
<keyword evidence="4" id="KW-0140">cGMP</keyword>
<name>A0A0V0QUA4_PSEPJ</name>
<evidence type="ECO:0000256" key="4">
    <source>
        <dbReference type="ARBA" id="ARBA00022535"/>
    </source>
</evidence>
<dbReference type="CDD" id="cd14003">
    <property type="entry name" value="STKc_AMPK-like"/>
    <property type="match status" value="1"/>
</dbReference>
<dbReference type="FunFam" id="3.30.200.20:FF:000042">
    <property type="entry name" value="Aurora kinase A"/>
    <property type="match status" value="1"/>
</dbReference>
<evidence type="ECO:0000256" key="2">
    <source>
        <dbReference type="ARBA" id="ARBA00011245"/>
    </source>
</evidence>
<evidence type="ECO:0000256" key="11">
    <source>
        <dbReference type="ARBA" id="ARBA00023136"/>
    </source>
</evidence>
<evidence type="ECO:0000256" key="3">
    <source>
        <dbReference type="ARBA" id="ARBA00022448"/>
    </source>
</evidence>
<keyword evidence="21" id="KW-1185">Reference proteome</keyword>
<feature type="transmembrane region" description="Helical" evidence="16">
    <location>
        <begin position="1201"/>
        <end position="1223"/>
    </location>
</feature>
<evidence type="ECO:0000256" key="14">
    <source>
        <dbReference type="SAM" id="Coils"/>
    </source>
</evidence>
<feature type="region of interest" description="Disordered" evidence="15">
    <location>
        <begin position="1897"/>
        <end position="1940"/>
    </location>
</feature>
<dbReference type="PROSITE" id="PS50042">
    <property type="entry name" value="CNMP_BINDING_3"/>
    <property type="match status" value="1"/>
</dbReference>
<keyword evidence="9" id="KW-0142">cGMP-binding</keyword>
<sequence length="2453" mass="290604">MKIAKYLNQSFIQDPYKKNDAYKVKDFEQEGGFMLHTERRAKQKMQQYLREKELQTIQKDKNDTINVNYENFYDDESKNYQQPGTQYQSPLQKQFQTHKGYYNSAKYLDKENLNICQNDDLDTQLEELFDKYLEKEENNSKPQKTIKFQKKNLNEFDALEYNQNYLNFSSNNKPQNNSHLTKYQQQKMNQKLMEIKQKYQPTQKNNHLKRPSTGIKRPQTASSNKQSINIQKGQLLAVGNGLNSKINNQNFIDKNNFLDENQNQQDCDMIWQQQNQELINKYLPKQQQYQHENQNNQSHVTSTTDSPKIDVENQLKNFGQQKQYQKQKNEDKKSDSNQLMQVDDFDGFIANQDVNNENYNQNKNNNETEEESNEQEKQKEIQKTIQVGVYRKKNRVQSFKNSDHNLSNQYDQEVEDMNEDEQNLKNNQLFNVYSKQKTYNPQQFNQKKNIHKIERPQTGCKRYPITQNYKGKISNLNSSNNIHRNSCDKNSFNQGNKPVKKSDDLEKLVDGMFDKIAIKEFQDTHIEKNTANQKNSEKELQHRKSNKNNRSPSKIQHLKGGVYETGHINYGNYYNQTKTKQIYGNKYNYKGNMVSGNIAQILENQARLKKERKPPVPRFSNPNQQLNIEKREQELEVQKHQLKHVQNIMLGDPKKIDRNSNKQLTFQAKRPTTALQRQSDKNNINNNKLGFINNLIGETFYKNSGGTGLDNYKIGQAIGKGSYAVVKFAENQVTNKKVAIKTYDKFKLIDHNRRANLRREIQLLQQIEHKNIIKLYETIDTRTNINLIMEYIGSVTLRQYIKEQQDKRISEDEVKVIFTQVVDAINYLHSHNINHRDIKLENIMICPKTLNLKLIDFGFAIRSDSKLTIFCGTPSYMSPEIVKKQDYYGKPSDVWALGILLFAMLFGKFPFRGNNDSELYRKIGKCDLRIPQNSISGGAQNLISKILKVNAKDRPTARDPNQEHNSSLELSEPLLQKNYSQNKFEYNSDQERYLEGASKSDFKYSRFQNKSYHQKYGQSISFSGKTQFSQNFNQSAQKSRNRGKQKERNLEFLNNTNGKEIVYQAKSNVRNQKTEKEIKNFKQILEKIFSDLLPNKEQKDPEYDMKAEKKESRKMNFFDLFIFKLHPIKSENQLIIFWEILVSFTYIVQFFQIPLVIFFKFGTKDRTYVNEASIAITNRSQIIQHYLKGLFILDTVVLVSYILQFTIIAQWFPLIYLVFYLKIENLSKFNQKILRMFQLHRKLKAIYLLLRLMLVVMIISHLFASLYYAIHDYVYFNMPNTQTWVTDCDVSPDLIDEPWYVKYAFALYWAVTTMSTVGYGDVHPVNNYEITYATFAMLNSCIFFAYAINSIYQIFENTREGQKRYERNYDAIGRFMRDKQVEKKLQLQVGAFLEFNNKEKNRERDVEEQVIKSLPPVLKNKLIYRVYGKNFLGRVPWLKQQNIPKENYQNPNFNKKSLYIFSKDFLYELSNQVEEQYYSKDEIVYSVNDRYDQNDDDYSHSFYFVAKGEFQECFDNFPLYNNGQGINLRSYKLNDWFGDLEFLTGENRRFSIKATNYSLVYKISRSNFLETLKDFPDDYEKYCNLRDQLMFSKMNKDKFQKLQMQCYFCGYKNHLANRCPKTHYYITPAKYQFICKEYDIKQVQNQRIQYLNEMESFLQKESSSEFDIQDNYDSEQDIFYDSEEKRKNSSTRKKFKFLNSDSHKTQQNYEYDEDESELDEEDDFDEKLYNEQISFFNQKQSDENWQSNDQMGKNQDFQIQNEIELNEEENESDSSSLDKKKAIDFQQIQSLQKISDFKESSESPQKGNQKFNLNQENQQLIEEKIQENQQDQNKNMDELDLGKIKLVQSQQLKQSEEIKILENQKQFLNQNSNENIITYRKTKDILENENNKIKKMSYDSVKNKSQMSLSKISKKSKQSKNESKISLEKQRSLPATGFKKNLKKKSADTILDNYNMPKMSIGAQNMFQKMNKNQDYNYAQNFSEKQKKQSQFLQKKIKNYNLRRIGTSYLSSQSDENEEKNIQVQNQKEEQVQNIQNRKRSSTNRVQQRFLKGSFNEDDEGQKIDKNKGKLSYFKQTGRKMTQDGLNDSQNLQKKSFQSKIQKHKKSQISQIEEVEDRYLENQVNQQKLQFLKQQKCLENQFNNYKSTINNIGNVNGNLYDDILNHKKFQYAKHLSTMMQLDDQNKFLNSSIQNKNQMSNQQMKYPEQFQHLEQAQNLNFIQPRKRVHKQSANLTNIQAQQQVQQQPQSQLQAQQQIQLDQDGKTQIVKHLAQQLVSLLNGQNDDKQNQNYYQQYQQINSQQIPYQKEENFNNNNFNNNNNNNNINNNINFDHIVDYLDYNDLLFSEYGYQNIREPVNLDIDIQQDYGTYCQADNIKLVLKRYGKQRKHNLYQNFSNASIGFPSRAKIMKNSNLFISKNSSFGKGFSSFNHEKIQNYNNNINASNKSKTNNNK</sequence>
<evidence type="ECO:0000256" key="5">
    <source>
        <dbReference type="ARBA" id="ARBA00022692"/>
    </source>
</evidence>
<feature type="domain" description="Cyclic nucleotide-binding" evidence="18">
    <location>
        <begin position="1457"/>
        <end position="1572"/>
    </location>
</feature>
<evidence type="ECO:0000259" key="18">
    <source>
        <dbReference type="PROSITE" id="PS50042"/>
    </source>
</evidence>
<keyword evidence="12" id="KW-0863">Zinc-finger</keyword>
<comment type="subunit">
    <text evidence="2">Monomer.</text>
</comment>
<dbReference type="Proteomes" id="UP000054937">
    <property type="component" value="Unassembled WGS sequence"/>
</dbReference>